<gene>
    <name evidence="2" type="ORF">MM415B00601_0023</name>
</gene>
<evidence type="ECO:0000256" key="1">
    <source>
        <dbReference type="SAM" id="MobiDB-lite"/>
    </source>
</evidence>
<reference evidence="2" key="1">
    <citation type="submission" date="2020-03" db="EMBL/GenBank/DDBJ databases">
        <title>The deep terrestrial virosphere.</title>
        <authorList>
            <person name="Holmfeldt K."/>
            <person name="Nilsson E."/>
            <person name="Simone D."/>
            <person name="Lopez-Fernandez M."/>
            <person name="Wu X."/>
            <person name="de Brujin I."/>
            <person name="Lundin D."/>
            <person name="Andersson A."/>
            <person name="Bertilsson S."/>
            <person name="Dopson M."/>
        </authorList>
    </citation>
    <scope>NUCLEOTIDE SEQUENCE</scope>
    <source>
        <strain evidence="2">MM415B00601</strain>
    </source>
</reference>
<dbReference type="AlphaFoldDB" id="A0A6M3J1C8"/>
<proteinExistence type="predicted"/>
<evidence type="ECO:0000313" key="2">
    <source>
        <dbReference type="EMBL" id="QJA63663.1"/>
    </source>
</evidence>
<organism evidence="2">
    <name type="scientific">viral metagenome</name>
    <dbReference type="NCBI Taxonomy" id="1070528"/>
    <lineage>
        <taxon>unclassified sequences</taxon>
        <taxon>metagenomes</taxon>
        <taxon>organismal metagenomes</taxon>
    </lineage>
</organism>
<sequence length="324" mass="34197">MDRLICNPKFQAFDSNGLFLSGGKVYTYESGTTTPLATYSDRELNTANSNPIVLDSRGECQIFCNELLKLVLKDSDDIPIWTFDNIRPTDLSLLRDNDNDTKVQVEESADEDKIRFDTGGVERAVLDSSGFDIVSGGLGISGTFLTATFAEINKACDLTVNGFFATGNVNKMLFYLDTAPTGWSIDTSLDDKLVFVTKGSGAAGETGGGAHSSGSWTISGITVDSHTHSMQAHTHTIAHTHVVTIPFNGWSRGASVTLGEMLIENGSANQGHGNANRNITSDGSSAANSGGPSVADTGTASANGITSDATWRPAAYCCIVASLD</sequence>
<feature type="region of interest" description="Disordered" evidence="1">
    <location>
        <begin position="267"/>
        <end position="295"/>
    </location>
</feature>
<protein>
    <submittedName>
        <fullName evidence="2">Uncharacterized protein</fullName>
    </submittedName>
</protein>
<name>A0A6M3J1C8_9ZZZZ</name>
<dbReference type="EMBL" id="MT141502">
    <property type="protein sequence ID" value="QJA63663.1"/>
    <property type="molecule type" value="Genomic_DNA"/>
</dbReference>
<accession>A0A6M3J1C8</accession>